<sequence>MNAVSAMPPQLFSHLAQPDASLAFHDGRQQSAPSRTARALSCVHQRRDLRNDARCRVTFPR</sequence>
<dbReference type="EMBL" id="CP021018">
    <property type="protein sequence ID" value="ATS88383.1"/>
    <property type="molecule type" value="Genomic_DNA"/>
</dbReference>
<gene>
    <name evidence="1" type="ORF">XcfCFBP6167P_08755</name>
</gene>
<protein>
    <submittedName>
        <fullName evidence="1">Uncharacterized protein</fullName>
    </submittedName>
</protein>
<reference evidence="1" key="1">
    <citation type="journal article" date="2017" name="BMC Genomics">
        <title>Xanthomonas adaptation to common bean is associated with horizontal transfers of genes encoding TAL effectors.</title>
        <authorList>
            <person name="Ruh M."/>
            <person name="Briand M."/>
            <person name="Bonneau S."/>
            <person name="Jacques M.A."/>
            <person name="Chen N.W.G."/>
        </authorList>
    </citation>
    <scope>NUCLEOTIDE SEQUENCE [LARGE SCALE GENOMIC DNA]</scope>
    <source>
        <strain evidence="1">CFBP6167</strain>
    </source>
</reference>
<dbReference type="AlphaFoldDB" id="A0A808FF51"/>
<accession>A0A808FF51</accession>
<evidence type="ECO:0000313" key="1">
    <source>
        <dbReference type="EMBL" id="ATS88383.1"/>
    </source>
</evidence>
<proteinExistence type="predicted"/>
<organism evidence="1">
    <name type="scientific">Xanthomonas citri pv. phaseoli var. fuscans</name>
    <dbReference type="NCBI Taxonomy" id="473423"/>
    <lineage>
        <taxon>Bacteria</taxon>
        <taxon>Pseudomonadati</taxon>
        <taxon>Pseudomonadota</taxon>
        <taxon>Gammaproteobacteria</taxon>
        <taxon>Lysobacterales</taxon>
        <taxon>Lysobacteraceae</taxon>
        <taxon>Xanthomonas</taxon>
    </lineage>
</organism>
<name>A0A808FF51_XANCI</name>